<evidence type="ECO:0000313" key="5">
    <source>
        <dbReference type="Ensembl" id="ENSTNIP00000005694.1"/>
    </source>
</evidence>
<sequence length="98" mass="11035">VQTLGENAPSQLILYHYPDLKEEKGLVFMTAEMDPKFMTVPQAQCLANQVQLFYGTQRQETYRLVETFNHRPAEFKHTLVIAELEQSGLGAAALPKGP</sequence>
<evidence type="ECO:0000313" key="6">
    <source>
        <dbReference type="Proteomes" id="UP000007303"/>
    </source>
</evidence>
<dbReference type="PANTHER" id="PTHR13126">
    <property type="entry name" value="CHAPERONE ATP11"/>
    <property type="match status" value="1"/>
</dbReference>
<accession>H3CBS2</accession>
<dbReference type="Ensembl" id="ENSTNIT00000005842.1">
    <property type="protein sequence ID" value="ENSTNIP00000005694.1"/>
    <property type="gene ID" value="ENSTNIG00000003122.1"/>
</dbReference>
<evidence type="ECO:0008006" key="7">
    <source>
        <dbReference type="Google" id="ProtNLM"/>
    </source>
</evidence>
<dbReference type="HOGENOM" id="CLU_171493_0_0_1"/>
<dbReference type="InParanoid" id="H3CBS2"/>
<dbReference type="STRING" id="99883.ENSTNIP00000005694"/>
<keyword evidence="3" id="KW-0809">Transit peptide</keyword>
<dbReference type="Pfam" id="PF06644">
    <property type="entry name" value="ATP11"/>
    <property type="match status" value="1"/>
</dbReference>
<reference evidence="5" key="2">
    <citation type="submission" date="2025-08" db="UniProtKB">
        <authorList>
            <consortium name="Ensembl"/>
        </authorList>
    </citation>
    <scope>IDENTIFICATION</scope>
</reference>
<dbReference type="GeneTree" id="ENSGT00390000012765"/>
<dbReference type="Proteomes" id="UP000007303">
    <property type="component" value="Unassembled WGS sequence"/>
</dbReference>
<dbReference type="AlphaFoldDB" id="H3CBS2"/>
<protein>
    <recommendedName>
        <fullName evidence="7">ATP synthase mitochondrial F1 complex assembly factor 1</fullName>
    </recommendedName>
</protein>
<keyword evidence="4" id="KW-0496">Mitochondrion</keyword>
<name>H3CBS2_TETNG</name>
<keyword evidence="6" id="KW-1185">Reference proteome</keyword>
<dbReference type="OMA" id="FLNHECH"/>
<comment type="similarity">
    <text evidence="2">Belongs to the ATP11 family.</text>
</comment>
<evidence type="ECO:0000256" key="2">
    <source>
        <dbReference type="ARBA" id="ARBA00009116"/>
    </source>
</evidence>
<dbReference type="InterPro" id="IPR010591">
    <property type="entry name" value="ATP11"/>
</dbReference>
<reference evidence="5" key="3">
    <citation type="submission" date="2025-09" db="UniProtKB">
        <authorList>
            <consortium name="Ensembl"/>
        </authorList>
    </citation>
    <scope>IDENTIFICATION</scope>
</reference>
<proteinExistence type="inferred from homology"/>
<dbReference type="GO" id="GO:0005739">
    <property type="term" value="C:mitochondrion"/>
    <property type="evidence" value="ECO:0007669"/>
    <property type="project" value="UniProtKB-SubCell"/>
</dbReference>
<evidence type="ECO:0000256" key="4">
    <source>
        <dbReference type="ARBA" id="ARBA00023128"/>
    </source>
</evidence>
<evidence type="ECO:0000256" key="1">
    <source>
        <dbReference type="ARBA" id="ARBA00004173"/>
    </source>
</evidence>
<reference evidence="6" key="1">
    <citation type="journal article" date="2004" name="Nature">
        <title>Genome duplication in the teleost fish Tetraodon nigroviridis reveals the early vertebrate proto-karyotype.</title>
        <authorList>
            <person name="Jaillon O."/>
            <person name="Aury J.-M."/>
            <person name="Brunet F."/>
            <person name="Petit J.-L."/>
            <person name="Stange-Thomann N."/>
            <person name="Mauceli E."/>
            <person name="Bouneau L."/>
            <person name="Fischer C."/>
            <person name="Ozouf-Costaz C."/>
            <person name="Bernot A."/>
            <person name="Nicaud S."/>
            <person name="Jaffe D."/>
            <person name="Fisher S."/>
            <person name="Lutfalla G."/>
            <person name="Dossat C."/>
            <person name="Segurens B."/>
            <person name="Dasilva C."/>
            <person name="Salanoubat M."/>
            <person name="Levy M."/>
            <person name="Boudet N."/>
            <person name="Castellano S."/>
            <person name="Anthouard V."/>
            <person name="Jubin C."/>
            <person name="Castelli V."/>
            <person name="Katinka M."/>
            <person name="Vacherie B."/>
            <person name="Biemont C."/>
            <person name="Skalli Z."/>
            <person name="Cattolico L."/>
            <person name="Poulain J."/>
            <person name="De Berardinis V."/>
            <person name="Cruaud C."/>
            <person name="Duprat S."/>
            <person name="Brottier P."/>
            <person name="Coutanceau J.-P."/>
            <person name="Gouzy J."/>
            <person name="Parra G."/>
            <person name="Lardier G."/>
            <person name="Chapple C."/>
            <person name="McKernan K.J."/>
            <person name="McEwan P."/>
            <person name="Bosak S."/>
            <person name="Kellis M."/>
            <person name="Volff J.-N."/>
            <person name="Guigo R."/>
            <person name="Zody M.C."/>
            <person name="Mesirov J."/>
            <person name="Lindblad-Toh K."/>
            <person name="Birren B."/>
            <person name="Nusbaum C."/>
            <person name="Kahn D."/>
            <person name="Robinson-Rechavi M."/>
            <person name="Laudet V."/>
            <person name="Schachter V."/>
            <person name="Quetier F."/>
            <person name="Saurin W."/>
            <person name="Scarpelli C."/>
            <person name="Wincker P."/>
            <person name="Lander E.S."/>
            <person name="Weissenbach J."/>
            <person name="Roest Crollius H."/>
        </authorList>
    </citation>
    <scope>NUCLEOTIDE SEQUENCE [LARGE SCALE GENOMIC DNA]</scope>
</reference>
<evidence type="ECO:0000256" key="3">
    <source>
        <dbReference type="ARBA" id="ARBA00022946"/>
    </source>
</evidence>
<dbReference type="GO" id="GO:0033615">
    <property type="term" value="P:mitochondrial proton-transporting ATP synthase complex assembly"/>
    <property type="evidence" value="ECO:0007669"/>
    <property type="project" value="TreeGrafter"/>
</dbReference>
<organism evidence="5 6">
    <name type="scientific">Tetraodon nigroviridis</name>
    <name type="common">Spotted green pufferfish</name>
    <name type="synonym">Chelonodon nigroviridis</name>
    <dbReference type="NCBI Taxonomy" id="99883"/>
    <lineage>
        <taxon>Eukaryota</taxon>
        <taxon>Metazoa</taxon>
        <taxon>Chordata</taxon>
        <taxon>Craniata</taxon>
        <taxon>Vertebrata</taxon>
        <taxon>Euteleostomi</taxon>
        <taxon>Actinopterygii</taxon>
        <taxon>Neopterygii</taxon>
        <taxon>Teleostei</taxon>
        <taxon>Neoteleostei</taxon>
        <taxon>Acanthomorphata</taxon>
        <taxon>Eupercaria</taxon>
        <taxon>Tetraodontiformes</taxon>
        <taxon>Tetradontoidea</taxon>
        <taxon>Tetraodontidae</taxon>
        <taxon>Tetraodon</taxon>
    </lineage>
</organism>
<comment type="subcellular location">
    <subcellularLocation>
        <location evidence="1">Mitochondrion</location>
    </subcellularLocation>
</comment>
<dbReference type="PANTHER" id="PTHR13126:SF0">
    <property type="entry name" value="ATP SYNTHASE MITOCHONDRIAL F1 COMPLEX ASSEMBLY FACTOR 1"/>
    <property type="match status" value="1"/>
</dbReference>